<accession>A0A2H0LRW6</accession>
<keyword evidence="1" id="KW-0472">Membrane</keyword>
<keyword evidence="1" id="KW-1133">Transmembrane helix</keyword>
<reference evidence="2 3" key="1">
    <citation type="submission" date="2017-09" db="EMBL/GenBank/DDBJ databases">
        <title>Depth-based differentiation of microbial function through sediment-hosted aquifers and enrichment of novel symbionts in the deep terrestrial subsurface.</title>
        <authorList>
            <person name="Probst A.J."/>
            <person name="Ladd B."/>
            <person name="Jarett J.K."/>
            <person name="Geller-Mcgrath D.E."/>
            <person name="Sieber C.M."/>
            <person name="Emerson J.B."/>
            <person name="Anantharaman K."/>
            <person name="Thomas B.C."/>
            <person name="Malmstrom R."/>
            <person name="Stieglmeier M."/>
            <person name="Klingl A."/>
            <person name="Woyke T."/>
            <person name="Ryan C.M."/>
            <person name="Banfield J.F."/>
        </authorList>
    </citation>
    <scope>NUCLEOTIDE SEQUENCE [LARGE SCALE GENOMIC DNA]</scope>
    <source>
        <strain evidence="2">CG11_big_fil_rev_8_21_14_0_20_45_26</strain>
    </source>
</reference>
<name>A0A2H0LRW6_9BACT</name>
<gene>
    <name evidence="2" type="ORF">COV74_01285</name>
</gene>
<evidence type="ECO:0000313" key="3">
    <source>
        <dbReference type="Proteomes" id="UP000230859"/>
    </source>
</evidence>
<proteinExistence type="predicted"/>
<sequence length="93" mass="11132">MKRVKVYKKMQGKNRILGLEFFDFLILILLYLVVFLASKNLFLNLGIVLAGYLALRFYKKGKAPHWTGSLIRFLMTRRRYPETRELEEEIFDE</sequence>
<protein>
    <recommendedName>
        <fullName evidence="4">Type IV conjugative transfer system protein TraL</fullName>
    </recommendedName>
</protein>
<feature type="transmembrane region" description="Helical" evidence="1">
    <location>
        <begin position="41"/>
        <end position="58"/>
    </location>
</feature>
<organism evidence="2 3">
    <name type="scientific">Candidatus Abzuiibacterium crystallinum</name>
    <dbReference type="NCBI Taxonomy" id="1974748"/>
    <lineage>
        <taxon>Bacteria</taxon>
        <taxon>Pseudomonadati</taxon>
        <taxon>Candidatus Omnitrophota</taxon>
        <taxon>Candidatus Abzuiibacterium</taxon>
    </lineage>
</organism>
<feature type="transmembrane region" description="Helical" evidence="1">
    <location>
        <begin position="16"/>
        <end position="35"/>
    </location>
</feature>
<dbReference type="AlphaFoldDB" id="A0A2H0LRW6"/>
<evidence type="ECO:0000256" key="1">
    <source>
        <dbReference type="SAM" id="Phobius"/>
    </source>
</evidence>
<dbReference type="EMBL" id="PCVY01000016">
    <property type="protein sequence ID" value="PIQ87183.1"/>
    <property type="molecule type" value="Genomic_DNA"/>
</dbReference>
<dbReference type="Proteomes" id="UP000230859">
    <property type="component" value="Unassembled WGS sequence"/>
</dbReference>
<evidence type="ECO:0000313" key="2">
    <source>
        <dbReference type="EMBL" id="PIQ87183.1"/>
    </source>
</evidence>
<keyword evidence="1" id="KW-0812">Transmembrane</keyword>
<comment type="caution">
    <text evidence="2">The sequence shown here is derived from an EMBL/GenBank/DDBJ whole genome shotgun (WGS) entry which is preliminary data.</text>
</comment>
<evidence type="ECO:0008006" key="4">
    <source>
        <dbReference type="Google" id="ProtNLM"/>
    </source>
</evidence>